<dbReference type="EMBL" id="CP043506">
    <property type="protein sequence ID" value="QEO17858.1"/>
    <property type="molecule type" value="Genomic_DNA"/>
</dbReference>
<evidence type="ECO:0000313" key="3">
    <source>
        <dbReference type="Proteomes" id="UP000324536"/>
    </source>
</evidence>
<feature type="compositionally biased region" description="Polar residues" evidence="1">
    <location>
        <begin position="213"/>
        <end position="232"/>
    </location>
</feature>
<accession>A0A5C1YQM0</accession>
<dbReference type="KEGG" id="acek:FLP30_09025"/>
<protein>
    <submittedName>
        <fullName evidence="2">Uncharacterized protein</fullName>
    </submittedName>
</protein>
<dbReference type="OrthoDB" id="9029638at2"/>
<feature type="region of interest" description="Disordered" evidence="1">
    <location>
        <begin position="209"/>
        <end position="232"/>
    </location>
</feature>
<keyword evidence="3" id="KW-1185">Reference proteome</keyword>
<proteinExistence type="predicted"/>
<dbReference type="RefSeq" id="WP_149279534.1">
    <property type="nucleotide sequence ID" value="NZ_CP043506.1"/>
</dbReference>
<evidence type="ECO:0000256" key="1">
    <source>
        <dbReference type="SAM" id="MobiDB-lite"/>
    </source>
</evidence>
<evidence type="ECO:0000313" key="2">
    <source>
        <dbReference type="EMBL" id="QEO17858.1"/>
    </source>
</evidence>
<reference evidence="2 3" key="1">
    <citation type="submission" date="2019-09" db="EMBL/GenBank/DDBJ databases">
        <title>Genome sequencing of strain KACC 21233.</title>
        <authorList>
            <person name="Heo J."/>
            <person name="Kim S.-J."/>
            <person name="Kim J.-S."/>
            <person name="Hong S.-B."/>
            <person name="Kwon S.-W."/>
        </authorList>
    </citation>
    <scope>NUCLEOTIDE SEQUENCE [LARGE SCALE GENOMIC DNA]</scope>
    <source>
        <strain evidence="2 3">KACC 21233</strain>
    </source>
</reference>
<sequence length="258" mass="27462">MVMQTVAQPVTANVIPGAGVPKLWSTVISDAEAVASVELDTLLQSTLIKQVDKQWGLFDKNNKPVLTSGRVRAIDARTAAQITDAPQENGAFMSYNKVKLPGQIMLEMLCDGTAMSYGNYGAISNLLSATGITGLSSEGQVRAEFLTQLDGLVSDLNLYAVTTPEGSYSKMNVVGYAIRRASDRGITLLWAQIMLQEVRLTARVSRASDDSTKTAAGATQQNSGNVQAQSSDVPVSHITTNGAVANKPVLLADKWTIN</sequence>
<dbReference type="AlphaFoldDB" id="A0A5C1YQM0"/>
<organism evidence="2 3">
    <name type="scientific">Acetobacter vaccinii</name>
    <dbReference type="NCBI Taxonomy" id="2592655"/>
    <lineage>
        <taxon>Bacteria</taxon>
        <taxon>Pseudomonadati</taxon>
        <taxon>Pseudomonadota</taxon>
        <taxon>Alphaproteobacteria</taxon>
        <taxon>Acetobacterales</taxon>
        <taxon>Acetobacteraceae</taxon>
        <taxon>Acetobacter</taxon>
    </lineage>
</organism>
<name>A0A5C1YQM0_9PROT</name>
<dbReference type="Proteomes" id="UP000324536">
    <property type="component" value="Chromosome"/>
</dbReference>
<gene>
    <name evidence="2" type="ORF">FLP30_09025</name>
</gene>